<evidence type="ECO:0000256" key="4">
    <source>
        <dbReference type="ARBA" id="ARBA00022519"/>
    </source>
</evidence>
<keyword evidence="7" id="KW-0448">Lipopolysaccharide biosynthesis</keyword>
<keyword evidence="5 14" id="KW-0328">Glycosyltransferase</keyword>
<evidence type="ECO:0000256" key="13">
    <source>
        <dbReference type="ARBA" id="ARBA00049201"/>
    </source>
</evidence>
<evidence type="ECO:0000256" key="12">
    <source>
        <dbReference type="ARBA" id="ARBA00044330"/>
    </source>
</evidence>
<keyword evidence="3" id="KW-1003">Cell membrane</keyword>
<dbReference type="Proteomes" id="UP000535937">
    <property type="component" value="Unassembled WGS sequence"/>
</dbReference>
<gene>
    <name evidence="14" type="ORF">FHS09_002918</name>
</gene>
<dbReference type="RefSeq" id="WP_183461045.1">
    <property type="nucleotide sequence ID" value="NZ_JACHWZ010000013.1"/>
</dbReference>
<comment type="catalytic activity">
    <reaction evidence="13">
        <text>an alpha-Kdo-(2-&gt;4)-alpha-Kdo-(2-&gt;6)-lipid A + ADP-L-glycero-beta-D-manno-heptose = an L-alpha-D-Hep-(1-&gt;5)-[alpha-Kdo-(2-&gt;4)]-alpha-Kdo-(2-&gt;6)-lipid A + ADP + H(+)</text>
        <dbReference type="Rhea" id="RHEA:74067"/>
        <dbReference type="ChEBI" id="CHEBI:15378"/>
        <dbReference type="ChEBI" id="CHEBI:61506"/>
        <dbReference type="ChEBI" id="CHEBI:176431"/>
        <dbReference type="ChEBI" id="CHEBI:193068"/>
        <dbReference type="ChEBI" id="CHEBI:456216"/>
        <dbReference type="EC" id="2.4.99.23"/>
    </reaction>
</comment>
<dbReference type="EMBL" id="JACHWZ010000013">
    <property type="protein sequence ID" value="MBB3062074.1"/>
    <property type="molecule type" value="Genomic_DNA"/>
</dbReference>
<evidence type="ECO:0000256" key="2">
    <source>
        <dbReference type="ARBA" id="ARBA00004713"/>
    </source>
</evidence>
<dbReference type="Pfam" id="PF01075">
    <property type="entry name" value="Glyco_transf_9"/>
    <property type="match status" value="1"/>
</dbReference>
<comment type="caution">
    <text evidence="14">The sequence shown here is derived from an EMBL/GenBank/DDBJ whole genome shotgun (WGS) entry which is preliminary data.</text>
</comment>
<evidence type="ECO:0000256" key="7">
    <source>
        <dbReference type="ARBA" id="ARBA00022985"/>
    </source>
</evidence>
<evidence type="ECO:0000256" key="1">
    <source>
        <dbReference type="ARBA" id="ARBA00004515"/>
    </source>
</evidence>
<reference evidence="14 15" key="1">
    <citation type="submission" date="2020-08" db="EMBL/GenBank/DDBJ databases">
        <title>Genomic Encyclopedia of Type Strains, Phase III (KMG-III): the genomes of soil and plant-associated and newly described type strains.</title>
        <authorList>
            <person name="Whitman W."/>
        </authorList>
    </citation>
    <scope>NUCLEOTIDE SEQUENCE [LARGE SCALE GENOMIC DNA]</scope>
    <source>
        <strain evidence="14 15">CECT 8799</strain>
    </source>
</reference>
<comment type="pathway">
    <text evidence="2">Bacterial outer membrane biogenesis; LPS core biosynthesis.</text>
</comment>
<evidence type="ECO:0000256" key="3">
    <source>
        <dbReference type="ARBA" id="ARBA00022475"/>
    </source>
</evidence>
<dbReference type="InterPro" id="IPR051199">
    <property type="entry name" value="LPS_LOS_Heptosyltrfase"/>
</dbReference>
<keyword evidence="15" id="KW-1185">Reference proteome</keyword>
<dbReference type="GO" id="GO:0005829">
    <property type="term" value="C:cytosol"/>
    <property type="evidence" value="ECO:0007669"/>
    <property type="project" value="TreeGrafter"/>
</dbReference>
<sequence length="333" mass="36672">MHVLIVKTSSLGDIVHTLPAVTEAACALPQLRFDWVAEEAFAEIPAWHPAVQRVIPVALRRWRRQPLAARRSGEWGHFREQLAAQRYDLVIDGQGLLKSAFIARKVAAPVAGYDWASAREPLASLFYQRKYTVARDQHAVLRLRRLFAEALSYRLCEEAVDCGLTRSAFARPAPVGDSPYVVFLHGTTREDKHYPEAYWRELVEQAADCYRVLLPWGNKIERERALRLARGVENAAVLPKMNLAEIAGTIAGAEGAVAVDTGLGHLSAALGTPAVSLYGPTSPRLVGAYGANQRYLCAEDFPPGDADVKPAIFSGLTPARVWDELQAAIQEAR</sequence>
<protein>
    <recommendedName>
        <fullName evidence="11">Lipopolysaccharide heptosyltransferase 1</fullName>
        <ecNumber evidence="10">2.4.99.23</ecNumber>
    </recommendedName>
    <alternativeName>
        <fullName evidence="12">ADP-heptose:lipopolysaccharide heptosyltransferase I</fullName>
    </alternativeName>
</protein>
<dbReference type="GO" id="GO:0008713">
    <property type="term" value="F:ADP-heptose-lipopolysaccharide heptosyltransferase activity"/>
    <property type="evidence" value="ECO:0007669"/>
    <property type="project" value="TreeGrafter"/>
</dbReference>
<dbReference type="AlphaFoldDB" id="A0A7W4WD55"/>
<evidence type="ECO:0000256" key="11">
    <source>
        <dbReference type="ARBA" id="ARBA00044190"/>
    </source>
</evidence>
<dbReference type="EC" id="2.4.99.23" evidence="10"/>
<dbReference type="GO" id="GO:0009244">
    <property type="term" value="P:lipopolysaccharide core region biosynthetic process"/>
    <property type="evidence" value="ECO:0007669"/>
    <property type="project" value="InterPro"/>
</dbReference>
<dbReference type="PANTHER" id="PTHR30160">
    <property type="entry name" value="TETRAACYLDISACCHARIDE 4'-KINASE-RELATED"/>
    <property type="match status" value="1"/>
</dbReference>
<keyword evidence="6 14" id="KW-0808">Transferase</keyword>
<accession>A0A7W4WD55</accession>
<evidence type="ECO:0000256" key="8">
    <source>
        <dbReference type="ARBA" id="ARBA00023136"/>
    </source>
</evidence>
<organism evidence="14 15">
    <name type="scientific">Microbulbifer rhizosphaerae</name>
    <dbReference type="NCBI Taxonomy" id="1562603"/>
    <lineage>
        <taxon>Bacteria</taxon>
        <taxon>Pseudomonadati</taxon>
        <taxon>Pseudomonadota</taxon>
        <taxon>Gammaproteobacteria</taxon>
        <taxon>Cellvibrionales</taxon>
        <taxon>Microbulbiferaceae</taxon>
        <taxon>Microbulbifer</taxon>
    </lineage>
</organism>
<evidence type="ECO:0000256" key="6">
    <source>
        <dbReference type="ARBA" id="ARBA00022679"/>
    </source>
</evidence>
<proteinExistence type="inferred from homology"/>
<comment type="subcellular location">
    <subcellularLocation>
        <location evidence="1">Cell inner membrane</location>
        <topology evidence="1">Peripheral membrane protein</topology>
        <orientation evidence="1">Cytoplasmic side</orientation>
    </subcellularLocation>
</comment>
<dbReference type="InterPro" id="IPR011908">
    <property type="entry name" value="LipoPS_heptosylTferase-I"/>
</dbReference>
<dbReference type="InterPro" id="IPR002201">
    <property type="entry name" value="Glyco_trans_9"/>
</dbReference>
<dbReference type="GO" id="GO:0005886">
    <property type="term" value="C:plasma membrane"/>
    <property type="evidence" value="ECO:0007669"/>
    <property type="project" value="UniProtKB-SubCell"/>
</dbReference>
<comment type="similarity">
    <text evidence="9">Belongs to the glycosyltransferase 9 family.</text>
</comment>
<dbReference type="NCBIfam" id="TIGR02193">
    <property type="entry name" value="heptsyl_trn_I"/>
    <property type="match status" value="1"/>
</dbReference>
<keyword evidence="4" id="KW-0997">Cell inner membrane</keyword>
<evidence type="ECO:0000256" key="5">
    <source>
        <dbReference type="ARBA" id="ARBA00022676"/>
    </source>
</evidence>
<dbReference type="Gene3D" id="3.40.50.2000">
    <property type="entry name" value="Glycogen Phosphorylase B"/>
    <property type="match status" value="2"/>
</dbReference>
<keyword evidence="8" id="KW-0472">Membrane</keyword>
<evidence type="ECO:0000313" key="14">
    <source>
        <dbReference type="EMBL" id="MBB3062074.1"/>
    </source>
</evidence>
<evidence type="ECO:0000313" key="15">
    <source>
        <dbReference type="Proteomes" id="UP000535937"/>
    </source>
</evidence>
<evidence type="ECO:0000256" key="10">
    <source>
        <dbReference type="ARBA" id="ARBA00044041"/>
    </source>
</evidence>
<dbReference type="SUPFAM" id="SSF53756">
    <property type="entry name" value="UDP-Glycosyltransferase/glycogen phosphorylase"/>
    <property type="match status" value="1"/>
</dbReference>
<dbReference type="CDD" id="cd03789">
    <property type="entry name" value="GT9_LPS_heptosyltransferase"/>
    <property type="match status" value="1"/>
</dbReference>
<dbReference type="PANTHER" id="PTHR30160:SF19">
    <property type="entry name" value="LIPOPOLYSACCHARIDE HEPTOSYLTRANSFERASE 1"/>
    <property type="match status" value="1"/>
</dbReference>
<evidence type="ECO:0000256" key="9">
    <source>
        <dbReference type="ARBA" id="ARBA00043995"/>
    </source>
</evidence>
<name>A0A7W4WD55_9GAMM</name>